<dbReference type="EMBL" id="AMFJ01021646">
    <property type="protein sequence ID" value="EKD66177.1"/>
    <property type="molecule type" value="Genomic_DNA"/>
</dbReference>
<dbReference type="GO" id="GO:0052689">
    <property type="term" value="F:carboxylic ester hydrolase activity"/>
    <property type="evidence" value="ECO:0007669"/>
    <property type="project" value="TreeGrafter"/>
</dbReference>
<evidence type="ECO:0000259" key="1">
    <source>
        <dbReference type="Pfam" id="PF12146"/>
    </source>
</evidence>
<dbReference type="Gene3D" id="3.40.50.1820">
    <property type="entry name" value="alpha/beta hydrolase"/>
    <property type="match status" value="1"/>
</dbReference>
<gene>
    <name evidence="2" type="ORF">ACD_49C00060G0019</name>
</gene>
<dbReference type="InterPro" id="IPR029058">
    <property type="entry name" value="AB_hydrolase_fold"/>
</dbReference>
<proteinExistence type="predicted"/>
<dbReference type="InterPro" id="IPR022742">
    <property type="entry name" value="Hydrolase_4"/>
</dbReference>
<protein>
    <recommendedName>
        <fullName evidence="1">Serine aminopeptidase S33 domain-containing protein</fullName>
    </recommendedName>
</protein>
<name>K2AWN6_9BACT</name>
<comment type="caution">
    <text evidence="2">The sequence shown here is derived from an EMBL/GenBank/DDBJ whole genome shotgun (WGS) entry which is preliminary data.</text>
</comment>
<sequence length="269" mass="31408">MKTKLTEFTNSEWETLRWIISLPESEINWWVICLSGFERSATTEKKFKTLADKITSKMLATLRFDFSGLGLSDGDFRFTTIEKQGQDLLSAIENLEKEIWNSKINIVAHSLGACVLASQIEKIKDKIGKIILISPALNQKELLRYRFTSGQMKKINPILEINWQNYQTYLNEWEFLKDCEKTGKMSKANYINSPYFLINKDIDFSSNFKDFNSQILHIHGNKDIAVPFESLSIDFINKIIVENWDHDMERPDQFDKWINEAVEFLVKNN</sequence>
<feature type="domain" description="Serine aminopeptidase S33" evidence="1">
    <location>
        <begin position="43"/>
        <end position="229"/>
    </location>
</feature>
<accession>K2AWN6</accession>
<organism evidence="2">
    <name type="scientific">uncultured bacterium</name>
    <name type="common">gcode 4</name>
    <dbReference type="NCBI Taxonomy" id="1234023"/>
    <lineage>
        <taxon>Bacteria</taxon>
        <taxon>environmental samples</taxon>
    </lineage>
</organism>
<dbReference type="AlphaFoldDB" id="K2AWN6"/>
<dbReference type="PANTHER" id="PTHR43265:SF1">
    <property type="entry name" value="ESTERASE ESTD"/>
    <property type="match status" value="1"/>
</dbReference>
<dbReference type="Pfam" id="PF12146">
    <property type="entry name" value="Hydrolase_4"/>
    <property type="match status" value="1"/>
</dbReference>
<evidence type="ECO:0000313" key="2">
    <source>
        <dbReference type="EMBL" id="EKD66177.1"/>
    </source>
</evidence>
<dbReference type="InterPro" id="IPR053145">
    <property type="entry name" value="AB_hydrolase_Est10"/>
</dbReference>
<dbReference type="SUPFAM" id="SSF53474">
    <property type="entry name" value="alpha/beta-Hydrolases"/>
    <property type="match status" value="1"/>
</dbReference>
<reference evidence="2" key="1">
    <citation type="journal article" date="2012" name="Science">
        <title>Fermentation, hydrogen, and sulfur metabolism in multiple uncultivated bacterial phyla.</title>
        <authorList>
            <person name="Wrighton K.C."/>
            <person name="Thomas B.C."/>
            <person name="Sharon I."/>
            <person name="Miller C.S."/>
            <person name="Castelle C.J."/>
            <person name="VerBerkmoes N.C."/>
            <person name="Wilkins M.J."/>
            <person name="Hettich R.L."/>
            <person name="Lipton M.S."/>
            <person name="Williams K.H."/>
            <person name="Long P.E."/>
            <person name="Banfield J.F."/>
        </authorList>
    </citation>
    <scope>NUCLEOTIDE SEQUENCE [LARGE SCALE GENOMIC DNA]</scope>
</reference>
<dbReference type="PANTHER" id="PTHR43265">
    <property type="entry name" value="ESTERASE ESTD"/>
    <property type="match status" value="1"/>
</dbReference>